<feature type="domain" description="Carrier" evidence="5">
    <location>
        <begin position="4005"/>
        <end position="4080"/>
    </location>
</feature>
<dbReference type="Gene3D" id="3.30.559.10">
    <property type="entry name" value="Chloramphenicol acetyltransferase-like domain"/>
    <property type="match status" value="5"/>
</dbReference>
<evidence type="ECO:0000313" key="6">
    <source>
        <dbReference type="EMBL" id="MBH5141781.1"/>
    </source>
</evidence>
<dbReference type="Pfam" id="PF00550">
    <property type="entry name" value="PP-binding"/>
    <property type="match status" value="5"/>
</dbReference>
<dbReference type="InterPro" id="IPR045851">
    <property type="entry name" value="AMP-bd_C_sf"/>
</dbReference>
<reference evidence="6 7" key="1">
    <citation type="submission" date="2020-12" db="EMBL/GenBank/DDBJ databases">
        <title>Draft genome sequence of furan degrading bacterial strain FUR100.</title>
        <authorList>
            <person name="Woiski C."/>
        </authorList>
    </citation>
    <scope>NUCLEOTIDE SEQUENCE [LARGE SCALE GENOMIC DNA]</scope>
    <source>
        <strain evidence="6 7">FUR100</strain>
    </source>
</reference>
<dbReference type="UniPathway" id="UPA00011"/>
<dbReference type="GO" id="GO:0005737">
    <property type="term" value="C:cytoplasm"/>
    <property type="evidence" value="ECO:0007669"/>
    <property type="project" value="TreeGrafter"/>
</dbReference>
<name>A0A8I1D5C6_RHOER</name>
<comment type="caution">
    <text evidence="6">The sequence shown here is derived from an EMBL/GenBank/DDBJ whole genome shotgun (WGS) entry which is preliminary data.</text>
</comment>
<dbReference type="InterPro" id="IPR000873">
    <property type="entry name" value="AMP-dep_synth/lig_dom"/>
</dbReference>
<dbReference type="FunFam" id="3.40.50.980:FF:000001">
    <property type="entry name" value="Non-ribosomal peptide synthetase"/>
    <property type="match status" value="1"/>
</dbReference>
<evidence type="ECO:0000256" key="2">
    <source>
        <dbReference type="ARBA" id="ARBA00022450"/>
    </source>
</evidence>
<dbReference type="PANTHER" id="PTHR45527">
    <property type="entry name" value="NONRIBOSOMAL PEPTIDE SYNTHETASE"/>
    <property type="match status" value="1"/>
</dbReference>
<dbReference type="InterPro" id="IPR023213">
    <property type="entry name" value="CAT-like_dom_sf"/>
</dbReference>
<dbReference type="GO" id="GO:0044550">
    <property type="term" value="P:secondary metabolite biosynthetic process"/>
    <property type="evidence" value="ECO:0007669"/>
    <property type="project" value="TreeGrafter"/>
</dbReference>
<dbReference type="CDD" id="cd05930">
    <property type="entry name" value="A_NRPS"/>
    <property type="match status" value="4"/>
</dbReference>
<gene>
    <name evidence="6" type="ORF">I3517_04025</name>
</gene>
<dbReference type="SUPFAM" id="SSF47336">
    <property type="entry name" value="ACP-like"/>
    <property type="match status" value="5"/>
</dbReference>
<protein>
    <submittedName>
        <fullName evidence="6">Amino acid adenylation domain-containing protein</fullName>
    </submittedName>
</protein>
<dbReference type="InterPro" id="IPR020806">
    <property type="entry name" value="PKS_PP-bd"/>
</dbReference>
<keyword evidence="2" id="KW-0596">Phosphopantetheine</keyword>
<dbReference type="EMBL" id="JAECSB010000020">
    <property type="protein sequence ID" value="MBH5141781.1"/>
    <property type="molecule type" value="Genomic_DNA"/>
</dbReference>
<dbReference type="GO" id="GO:0043041">
    <property type="term" value="P:amino acid activation for nonribosomal peptide biosynthetic process"/>
    <property type="evidence" value="ECO:0007669"/>
    <property type="project" value="TreeGrafter"/>
</dbReference>
<dbReference type="FunFam" id="3.40.50.12780:FF:000012">
    <property type="entry name" value="Non-ribosomal peptide synthetase"/>
    <property type="match status" value="1"/>
</dbReference>
<sequence>MSAFPLSRAQLALWFAQQLSPSTPFVVAQYVELRGPVDVDALIEATNTACHELESPFVRLVATDAEPAQIVDHSIVDDLAYLDLRSDDDPVQRANEWMTAEYSRPLDVMSDRLISATLLHLAGDHYFWYSHAHHLVLDGHAAMTLTARVAERYSHLVHGKTLTPFGGVGVRVLHDLDVDYRSSSRYRSDKQYWTEMSEGLPRPVRLTDGAGLTSMPQHMMVRTLNPTLAKQLSNVATEWTTSEVAVLVGAFASYLGRMTDSDDVVLSLPVSGRTTATSKRSGGMLSNIVPVRAQLERDLSPQELVRQISVQMTGALRHQRFRYEDMGFQEGQGRSREAAGPAVNVMMFHEAIRLGDVVGEFHVLTSGPTEDLFFSIYPSIAGENVRLSFEANPRLYSERDLAMHHRQFVRFLEGFLDSATRALGDLRILSTDEAKDLVPALGPRTDGFATLDSVVRGGAGQGSAVAIREQGVDVTYDQLGARADALCALLVENGVRRGDVVGILTERSTDSVVAFHAVVRAGAVLLFVDPQTPSERVAFILDDADVSVVVGGELVNVPAWVCVVDPREDETVDGPIDRGAGTGSSSDDVSLDDTAYVVYTSGSTGRPKGVAVTHRGISPLLRSHARRLNIDSSSRVALLAATSFDVAILEILLAHGCGATAVIVPPGLIGGVDLEDYLRLEGVTHLISTPSVPLTMDPRKLPDLRVLNVGGERPPVALVDVWSSHVDIVNSYGPSEATVAAFMSEPLEPGGDTPIGRPIDGVAAVVLDSWLRPTPVGAVGELYVMGPGLARGYLSPTLTSERFVAAPFGATGAGERMYRTGDVVRWNDAGQLEFLGRSDQQVKIRGVRVELGEIEAVLLSTPGVAQAAVVERSGSLAAYVTAAEGGDGTAHLLSQKVVHEHLASLLPRSMLPGSVTILAALPVTSHGKTDRSALPEPTWSAVAEQHSTVHRPIEYDEELIASVMAEVLGVGVLGPHSDLFAWGGSSLDAVYVAARVSSALGRRVGVRDVFGAPTPARLAQKIREDRAEWVVEPERISDEVTVEIAPAQQRLWLLNRRDPQSSAYNIAFEVAFSGALDTEAMRAAVADLTDRHLVLRTVFSFEQNHDTWPIQVATATPVTLIEVPSEDYEAASADLVAARFDLETDAPLRLILTSGSDADHRLTVVAHHIALDGLSFATIVSDLISAYDARADGRSPIWPSPALDYRDYSAWHRTILGDPADPQSLAGRQLEFWSDALAGVDPTLALPVDRSRRPDQPSSARDVTFELPSTVHAALNEIARANHCTTFMVFHACLAIALSKITGASDVVIGTPTSGRIHPSFDGAVGMFVGTVALRTLLRGGDTFGEFLSRVREADVAALSNADVPFDWVVDRAVGGAAGDKNSFLRVVLAVDPVAPDSEISVGTLTAHGSPLPPEHPRFDLEVTVREDRTIDGDASGIRGTFRYAADLFDAGTVQSWVERLRRICDSISENSSIVLRDIDVLSVAEREELLAWVPGPSIVAQSLPDLFGAVAARHPNAIAVSSGDTRVTYEEVRVRSEGLAAVLIDRGIGVGDRVAVALPRSVDLVVAIIAVVRAGAAYVPIDLQYPDARIHYVLDDAGPKAILSTDESAGRFVGYEQAVILVNETTEAMAAWPVPQSAAAAYVIYTSGSTGAPKGVVVTHDNVLALLASTREIFDFGDEDVWSMFHSHAFDFSVWEMWGALTTGGSLVIVDGDVARSPERFADLIVREKVTVLNQTPAAFYALAEVTPEMLLPLRTIVFGGDRLDVGRVQGWFDRHPDVRGVNMFGITETTVHVTNFDLISGNETVSPIGSPLPGFRSYVLDASLKPVPPGSVGELYVAGPQVAEGYLGQPGMTSSRFVSEPGFEGSRMYRSGDLVRRRAGRLEYVRRADGQMALRGYRVEPGEVESALLAHTSVEQATVVVRELDSGPTLVGYITPENGHDLDGVLRTARSLLPAHMVPSALMPLASLPVTINGKIDRASLPDPTSQVQPSRQSRDFFAQTVAAILSDLMEVPHIDPVRNLFDQGANSLIATRLSSRLNSALGCNLDVRDVFEHPFVDQLAGIAAARIGAGQASPLSLVPRLALVPRPGTAEVQLSAPQHRMWILNQLDTESSGYNIPIVLRLTGELDVAAAELAIRDLIDRHRTLRTVYPVVGERPVQTVLDAEDAMPLFHPEALAGDDAENRVAELVGSGFDVTVDPPVRAALLQLSPDEFILAVVIHHIAADARSLELLVRDFTAAYIARSAQQAPTWSPLALEYSDYSAWQRESGIPETVSSYWKQALEGLPEQVTLPLDRPRSTSARATSCRAEISGSVRTGLQALARSNNGTMFMVVHAALAALLARYNDNNDIAVGTVVSGRVTPELDELVGMFAGTIVLRTEVDLSKSFGRLVEQVRQHDVAAFAHAEMPFESLVDLIDPPRSRSRHPLFQVALSFQTTHSAAWSLPGLVVTSISPDVTQANFDLQVNVTDEGIGGGLGLEFVYNADLFDDLTVSSFAGRFEHLLNQVSVDPNVAVGRIDLLTSAERALLVPAHGAVDRPDASRCSGTTLASMLRYGVEFAPDAVAVEAEGNTLTYRDLDAQSDVAADELRSGGVGVDHVVAWTADRSIASIVRLWAIAKVGAAPALVDPEQPQARVRDVLEALGDGAVCGLDAGGGQDADWVRQHSENFAAYVVFTSGTTGTPKAVVVTNGGLGVIAEDLPRRFSAGPGSRVFHRGAPGFDMTLLEVLIASASGATLVLAKDDQLFGSGLASALRRERITHLCATPTVVASIGDPSLPDLATVMFGGERLGGALAKRWQAGRRVINGYGPAESAMYSLATEPLSIDHLSADTHDGSVGYPLAGVDAVVLDDRLEPVPPGVAGELYLSGRMLARGYAGQPARTAERFVATSSGARMYRTGDLVMWKPESPKSEGNTYRLHYLGRTDVQVKVNGVRIEPGEIEAVIQSVANVDFCVAGVRSAQGGSPLLVAYVRSSDAERVDTGQLRAAVAEVLPTYMVPHVIVEIEGALPMRNGKVDFARLPAPTLEASRAEGPATATERLVAKAFTSVLGGNEDDRDADFFSLGGNSLSAAEVTSLLSSSLGLVVPLRTVFEHPTVAALAARIDSLEQSGPATDVVRLEPRRDPTPAPLSRNQRAMWVLNQRNTSSGAYNLPICIEIDGELDVPALRHAATDLVGRHDVLRTRYPGTPPVQVVDPPTPLTMETRLVADIEVEVLLREFGSRGFDVAADLPVRWMLLQVSPVRHVLAVSFHHIAVDGVSMRTVVGDLLTAYGKRRAGLDPQWSPLPIQYGDFAAWEAARDVSPVVEEFWRRTLDGVTSVSPLTVDHSDGGPDSVAQRVNFVIPAVITLSLQARADRLKVSLFAVVHAALSVVLAKLSGNPDVVIATAVDGRRTPELDGVVGMFVDTVPLRLRIDGDVPIDLLLGAAFHADVAAFENSSVPAELVGELLGGRTPQIALGLQNFAIPAVEVAGLTIEAREIETATTKFPMHVSLAPAVDGSLTGALIYAASAFDPSSADAVARQLSRVLTSMAEDVPVLVSDLAVGAAPSWTAVEVDSSRTLTQIFAATAARFPDNIALDDGQRTVTYAELDSASDAQAWELVARGAGPGAVYEIPAVRTIAYLVRMLAISKTGAAFVPIDPDLPPARLKQLRTVLSDRSPVPGRQYPDSVAYVVHTSGSTGEPKGVAVTHRGLGLLTDDAIRKYGVTSDSVVLHGYKPTFDAAILEMMLAIGAGATLAVAPREAFGGRALEEFVAERGVTHMLSTPAVLDTMAPERFDSLEVVAVGGDVLSPSTARAWSRRARMLNAYGPTECTVVTTVAEVDHRVTIGVPLAGIGAEVLDTRLRPVPWAGIGELYVSGPGLAMGYAGDPAGTASSFVAAPGGRRRYRTGDLVHRRTDDTLGFVGRSDRQMSVRGIRVEPAEIESALRRCTGVEAAAVVLVDEIAVACAVGDGVEADQLTIELAAMLPAYLMPGRVVVLESIPLTTNGKLDADALRRHVFESQAPDAAVTVSEELVTAVMSEHVSGSFGALHNLFESGGDSLAAAAVAGRLASIFARDVPVRAVFDNPSPRAMSQWLSASASDGKRRELTRRDPGMPAPLAPSQQRLWLINQLQPESTAYNLTFAAVLADDIDRSVLSSALGDVVDHHAVLRTVFVPGELGPQQVEIDSVAVDLTAECVDDIRASASAFATVPFDLERDVPFRVRVFSENAGADSAGLTVLVLVVHHIAIDGASMGPILADFAAAFEARVLGREWDRSAGGISYGDYSLWARESLGDPEDLLSVAHRQLDYWSNALGGVEDVLALPVDNPRSPVSSRSDEMVTEVLDGATYDALSALARSHGVTVFMVVHSVIAVLLARECVTDDVVVGAAVSLRNDPALLSVAGMMVGTVALRTRINSSDRFAAVLDEVRRVDLEAMANADVSFDDVVAKVDPPRRMNEHPLFTVMLAYRRALDVPQIDGITVFDIDKAGSSTGYDLTWDLVDTGDSLTIRLLYATDRFRASTAELFMQRVTRIAEAVTAEPEIVVGEIELLSGLERSALTAANPRHVEPLTIADIFERALRQAPDGIALEENGRRWTYRDLHEESSHWTRELVVRGIGPDDVVAVALGRGHLWIVALWAVARAGAAWLSLDPALPTARRQTMVEECGSVVGLTARGASESLPDSVEWVAMDESCTAGGAVEVSATPAHPDNLAYVIYTSGSTGRPKGVEVSHRGIMNVYTAHAEIAELDRGPRVLQLASSTFDASVIEILLAAAGCGTLILAPDFVYGGEELTNLLIAADVTHLIVTPTVLATVDPDAVQPLIVESMGEPLSARLASAWSPRHRIVNGYGPTESTIAASISARITDGDVTVGTPVPGTTPFVLDQRLRPVPDGVAGELFLAGENVARGYVASPGLTSERFVANPYAVGTRMYRTGDLVRRRRHDRALEYLGRNDAQVKVRGVRVEPAEVDVALSSHGAVTFSVTVVSDDGHGSAELRSYVTLAENGSVTESELRGFVSGLLPKHLLPSSVTVVGVVPLLASGKIDVAALPAPSPQVGSSVDRPVSDTERQVAQAFEGVTGAISVGRYDDFFELGGTSMGAVRVASRLRETLNRDFPVQWIFTDRTVAELASRMDLVHADVLEGDSFHSDPLDTIVMLGGNPDDVRPPLFCVHPVSGIAWCYVGLVGQLEGRRVYGIQATGAGELPGTVAELASGYVDAVRNVQPSGEYHLLGWSAGGTIALEMASQLEETGDLVGSVVMLDALLPEMMPSVQAAPKPSELFAQIGLAEVETETAALTFVDVAAEIRRQTGMDFLSDTVLESVVGRVEKLSRIVRDHTPRRYFGSVELFVAQHDLPEHRHLVEKWSQLVGSLRAYLVDCSHAEMSSMEALASVAKVLVDNPGGVESEAGESNHAGVQ</sequence>
<comment type="cofactor">
    <cofactor evidence="1">
        <name>pantetheine 4'-phosphate</name>
        <dbReference type="ChEBI" id="CHEBI:47942"/>
    </cofactor>
</comment>
<dbReference type="GO" id="GO:0003824">
    <property type="term" value="F:catalytic activity"/>
    <property type="evidence" value="ECO:0007669"/>
    <property type="project" value="InterPro"/>
</dbReference>
<dbReference type="PANTHER" id="PTHR45527:SF1">
    <property type="entry name" value="FATTY ACID SYNTHASE"/>
    <property type="match status" value="1"/>
</dbReference>
<proteinExistence type="predicted"/>
<dbReference type="Pfam" id="PF00501">
    <property type="entry name" value="AMP-binding"/>
    <property type="match status" value="6"/>
</dbReference>
<evidence type="ECO:0000256" key="3">
    <source>
        <dbReference type="ARBA" id="ARBA00022553"/>
    </source>
</evidence>
<evidence type="ECO:0000256" key="1">
    <source>
        <dbReference type="ARBA" id="ARBA00001957"/>
    </source>
</evidence>
<organism evidence="6 7">
    <name type="scientific">Rhodococcus erythropolis</name>
    <name type="common">Arthrobacter picolinophilus</name>
    <dbReference type="NCBI Taxonomy" id="1833"/>
    <lineage>
        <taxon>Bacteria</taxon>
        <taxon>Bacillati</taxon>
        <taxon>Actinomycetota</taxon>
        <taxon>Actinomycetes</taxon>
        <taxon>Mycobacteriales</taxon>
        <taxon>Nocardiaceae</taxon>
        <taxon>Rhodococcus</taxon>
        <taxon>Rhodococcus erythropolis group</taxon>
    </lineage>
</organism>
<dbReference type="InterPro" id="IPR001242">
    <property type="entry name" value="Condensation_dom"/>
</dbReference>
<dbReference type="Gene3D" id="3.30.300.30">
    <property type="match status" value="5"/>
</dbReference>
<feature type="domain" description="Carrier" evidence="5">
    <location>
        <begin position="3033"/>
        <end position="3108"/>
    </location>
</feature>
<dbReference type="InterPro" id="IPR010071">
    <property type="entry name" value="AA_adenyl_dom"/>
</dbReference>
<dbReference type="SUPFAM" id="SSF52777">
    <property type="entry name" value="CoA-dependent acyltransferases"/>
    <property type="match status" value="10"/>
</dbReference>
<dbReference type="CDD" id="cd19540">
    <property type="entry name" value="LCL_NRPS-like"/>
    <property type="match status" value="1"/>
</dbReference>
<dbReference type="InterPro" id="IPR020845">
    <property type="entry name" value="AMP-binding_CS"/>
</dbReference>
<dbReference type="InterPro" id="IPR006162">
    <property type="entry name" value="Ppantetheine_attach_site"/>
</dbReference>
<dbReference type="InterPro" id="IPR029058">
    <property type="entry name" value="AB_hydrolase_fold"/>
</dbReference>
<dbReference type="NCBIfam" id="TIGR01733">
    <property type="entry name" value="AA-adenyl-dom"/>
    <property type="match status" value="3"/>
</dbReference>
<dbReference type="Pfam" id="PF00668">
    <property type="entry name" value="Condensation"/>
    <property type="match status" value="5"/>
</dbReference>
<keyword evidence="3" id="KW-0597">Phosphoprotein</keyword>
<feature type="domain" description="Carrier" evidence="5">
    <location>
        <begin position="1995"/>
        <end position="2070"/>
    </location>
</feature>
<dbReference type="InterPro" id="IPR009081">
    <property type="entry name" value="PP-bd_ACP"/>
</dbReference>
<dbReference type="PROSITE" id="PS00455">
    <property type="entry name" value="AMP_BINDING"/>
    <property type="match status" value="5"/>
</dbReference>
<dbReference type="PROSITE" id="PS00012">
    <property type="entry name" value="PHOSPHOPANTETHEINE"/>
    <property type="match status" value="2"/>
</dbReference>
<dbReference type="RefSeq" id="WP_197940523.1">
    <property type="nucleotide sequence ID" value="NZ_JAECSB010000020.1"/>
</dbReference>
<evidence type="ECO:0000313" key="7">
    <source>
        <dbReference type="Proteomes" id="UP000627573"/>
    </source>
</evidence>
<feature type="compositionally biased region" description="Basic and acidic residues" evidence="4">
    <location>
        <begin position="4082"/>
        <end position="4093"/>
    </location>
</feature>
<dbReference type="Proteomes" id="UP000627573">
    <property type="component" value="Unassembled WGS sequence"/>
</dbReference>
<dbReference type="InterPro" id="IPR042099">
    <property type="entry name" value="ANL_N_sf"/>
</dbReference>
<keyword evidence="7" id="KW-1185">Reference proteome</keyword>
<dbReference type="Gene3D" id="1.10.1200.10">
    <property type="entry name" value="ACP-like"/>
    <property type="match status" value="3"/>
</dbReference>
<dbReference type="CDD" id="cd17643">
    <property type="entry name" value="A_NRPS_Cytc1-like"/>
    <property type="match status" value="1"/>
</dbReference>
<feature type="domain" description="Carrier" evidence="5">
    <location>
        <begin position="951"/>
        <end position="1026"/>
    </location>
</feature>
<evidence type="ECO:0000256" key="4">
    <source>
        <dbReference type="SAM" id="MobiDB-lite"/>
    </source>
</evidence>
<dbReference type="Gene3D" id="3.30.559.30">
    <property type="entry name" value="Nonribosomal peptide synthetase, condensation domain"/>
    <property type="match status" value="5"/>
</dbReference>
<dbReference type="Gene3D" id="3.40.50.1820">
    <property type="entry name" value="alpha/beta hydrolase"/>
    <property type="match status" value="2"/>
</dbReference>
<feature type="domain" description="Carrier" evidence="5">
    <location>
        <begin position="5043"/>
        <end position="5118"/>
    </location>
</feature>
<dbReference type="Pfam" id="PF00975">
    <property type="entry name" value="Thioesterase"/>
    <property type="match status" value="1"/>
</dbReference>
<dbReference type="GO" id="GO:0031177">
    <property type="term" value="F:phosphopantetheine binding"/>
    <property type="evidence" value="ECO:0007669"/>
    <property type="project" value="InterPro"/>
</dbReference>
<dbReference type="Pfam" id="PF13193">
    <property type="entry name" value="AMP-binding_C"/>
    <property type="match status" value="3"/>
</dbReference>
<dbReference type="SUPFAM" id="SSF56801">
    <property type="entry name" value="Acetyl-CoA synthetase-like"/>
    <property type="match status" value="5"/>
</dbReference>
<dbReference type="Gene3D" id="2.30.38.10">
    <property type="entry name" value="Luciferase, Domain 3"/>
    <property type="match status" value="1"/>
</dbReference>
<dbReference type="NCBIfam" id="NF003417">
    <property type="entry name" value="PRK04813.1"/>
    <property type="match status" value="6"/>
</dbReference>
<feature type="region of interest" description="Disordered" evidence="4">
    <location>
        <begin position="4075"/>
        <end position="4098"/>
    </location>
</feature>
<dbReference type="InterPro" id="IPR001031">
    <property type="entry name" value="Thioesterase"/>
</dbReference>
<dbReference type="SMART" id="SM00823">
    <property type="entry name" value="PKS_PP"/>
    <property type="match status" value="5"/>
</dbReference>
<dbReference type="Gene3D" id="3.40.50.980">
    <property type="match status" value="2"/>
</dbReference>
<dbReference type="InterPro" id="IPR036736">
    <property type="entry name" value="ACP-like_sf"/>
</dbReference>
<dbReference type="SUPFAM" id="SSF53474">
    <property type="entry name" value="alpha/beta-Hydrolases"/>
    <property type="match status" value="1"/>
</dbReference>
<dbReference type="Gene3D" id="3.40.50.12780">
    <property type="entry name" value="N-terminal domain of ligase-like"/>
    <property type="match status" value="4"/>
</dbReference>
<dbReference type="InterPro" id="IPR025110">
    <property type="entry name" value="AMP-bd_C"/>
</dbReference>
<evidence type="ECO:0000259" key="5">
    <source>
        <dbReference type="PROSITE" id="PS50075"/>
    </source>
</evidence>
<accession>A0A8I1D5C6</accession>
<dbReference type="PROSITE" id="PS50075">
    <property type="entry name" value="CARRIER"/>
    <property type="match status" value="5"/>
</dbReference>
<dbReference type="GO" id="GO:0008610">
    <property type="term" value="P:lipid biosynthetic process"/>
    <property type="evidence" value="ECO:0007669"/>
    <property type="project" value="UniProtKB-ARBA"/>
</dbReference>